<dbReference type="KEGG" id="vg:5176750"/>
<reference evidence="2 3" key="3">
    <citation type="journal article" date="2004" name="Bioinformatics">
        <title>PHIRE, a deterministic approach to reveal regulatory elements in bacteriophage genomes.</title>
        <authorList>
            <person name="Lavigne R."/>
            <person name="Sun W.D."/>
            <person name="Volckaert G."/>
        </authorList>
    </citation>
    <scope>NUCLEOTIDE SEQUENCE [LARGE SCALE GENOMIC DNA]</scope>
</reference>
<reference evidence="2 3" key="1">
    <citation type="journal article" date="2002" name="Genetika">
        <title>Phenogenetic characterization of a group of giant Phi KZ-like bacteriophages of Pseudomonas aeruginosa].</title>
        <authorList>
            <person name="Burkal'tseva M.V."/>
            <person name="Krylov V.N."/>
            <person name="Pleteneva E.A."/>
            <person name="Shaburova O.V."/>
            <person name="Krylov S.V."/>
            <person name="Volckaert G."/>
            <person name="Sykilinda N.N."/>
            <person name="Kurochkina L.P."/>
            <person name="Mesyanzhinov V.V."/>
        </authorList>
    </citation>
    <scope>NUCLEOTIDE SEQUENCE [LARGE SCALE GENOMIC DNA]</scope>
</reference>
<dbReference type="EMBL" id="AJ697969">
    <property type="protein sequence ID" value="CAG27180.1"/>
    <property type="molecule type" value="Genomic_DNA"/>
</dbReference>
<reference evidence="2 3" key="2">
    <citation type="journal article" date="2003" name="Res. Microbiol.">
        <title>Myoviridae bacteriophages of Pseudomonas aeruginosa: a long and complex evolutionary pathway.</title>
        <authorList>
            <person name="Krylov V.N."/>
            <person name="Pleteneva E.A."/>
            <person name="Bourkalsteva M.V."/>
            <person name="Shaburova O.V."/>
            <person name="Volckaert G."/>
            <person name="Sykilinda N.N."/>
            <person name="Kurochkina L.P."/>
            <person name="Mesyanzhinov V.V."/>
        </authorList>
    </citation>
    <scope>NUCLEOTIDE SEQUENCE [LARGE SCALE GENOMIC DNA]</scope>
</reference>
<dbReference type="SUPFAM" id="SSF101738">
    <property type="entry name" value="SspB-like"/>
    <property type="match status" value="1"/>
</dbReference>
<evidence type="ECO:0000313" key="2">
    <source>
        <dbReference type="EMBL" id="CAG27180.1"/>
    </source>
</evidence>
<dbReference type="Proteomes" id="UP000001239">
    <property type="component" value="Segment"/>
</dbReference>
<keyword evidence="3" id="KW-1185">Reference proteome</keyword>
<evidence type="ECO:0000313" key="3">
    <source>
        <dbReference type="Proteomes" id="UP000001239"/>
    </source>
</evidence>
<reference evidence="2 3" key="4">
    <citation type="journal article" date="2005" name="J. Mol. Biol.">
        <title>Genome comparison of Pseudomonas aeruginosa large phages.</title>
        <authorList>
            <person name="Hertveldt K."/>
            <person name="Lavigne R."/>
            <person name="Pleteneva E."/>
            <person name="Sernova N."/>
            <person name="Kurochkina L."/>
            <person name="Korchevskii R."/>
            <person name="Robben J."/>
            <person name="Mesyanzhinov V."/>
            <person name="Krylov V.N."/>
            <person name="Volckaert G."/>
        </authorList>
    </citation>
    <scope>NUCLEOTIDE SEQUENCE</scope>
</reference>
<proteinExistence type="predicted"/>
<sequence length="155" mass="17454">MSKKMPPDFRKLHLEALYTYLNETTGACVILVNTDAGPEVKEIGQGNPSVFFNIGGFAVKYLHFHEEYVHFECRCQGKVYELFIKYEDILGVRYNRDLIYLGGVCRIVGQDEDGRLMLAPGEIAPPEQDDKKESSVPKPQNGHTSPFKVIEGGKD</sequence>
<protein>
    <submittedName>
        <fullName evidence="2">Putative bacterial stringent starvation protein</fullName>
    </submittedName>
</protein>
<dbReference type="RefSeq" id="YP_418119.1">
    <property type="nucleotide sequence ID" value="NC_007623.1"/>
</dbReference>
<dbReference type="GeneID" id="5176750"/>
<dbReference type="InterPro" id="IPR036760">
    <property type="entry name" value="SspB-like_sf"/>
</dbReference>
<evidence type="ECO:0000256" key="1">
    <source>
        <dbReference type="SAM" id="MobiDB-lite"/>
    </source>
</evidence>
<dbReference type="Gene3D" id="2.30.30.220">
    <property type="entry name" value="SspB-like"/>
    <property type="match status" value="1"/>
</dbReference>
<accession>Q2Z0Z5</accession>
<feature type="region of interest" description="Disordered" evidence="1">
    <location>
        <begin position="118"/>
        <end position="155"/>
    </location>
</feature>
<organism evidence="2 3">
    <name type="scientific">Pseudomonas phage EL</name>
    <dbReference type="NCBI Taxonomy" id="273133"/>
    <lineage>
        <taxon>Viruses</taxon>
        <taxon>Duplodnaviria</taxon>
        <taxon>Heunggongvirae</taxon>
        <taxon>Uroviricota</taxon>
        <taxon>Caudoviricetes</taxon>
        <taxon>Chimalliviridae</taxon>
        <taxon>Elvirus</taxon>
        <taxon>Elvirus EL</taxon>
    </lineage>
</organism>
<name>Q2Z0Z5_9CAUD</name>